<keyword evidence="3" id="KW-1185">Reference proteome</keyword>
<accession>A0AAP0GDP2</accession>
<sequence>MITVRSSTSTSEPKYLRSRLPSSSVNSHLGNTTSTEMANGVPGSTSTSNWLSENQPPPLQALSSPHTN</sequence>
<comment type="caution">
    <text evidence="2">The sequence shown here is derived from an EMBL/GenBank/DDBJ whole genome shotgun (WGS) entry which is preliminary data.</text>
</comment>
<evidence type="ECO:0000256" key="1">
    <source>
        <dbReference type="SAM" id="MobiDB-lite"/>
    </source>
</evidence>
<feature type="compositionally biased region" description="Polar residues" evidence="1">
    <location>
        <begin position="1"/>
        <end position="12"/>
    </location>
</feature>
<feature type="region of interest" description="Disordered" evidence="1">
    <location>
        <begin position="1"/>
        <end position="68"/>
    </location>
</feature>
<proteinExistence type="predicted"/>
<organism evidence="2 3">
    <name type="scientific">Platanthera zijinensis</name>
    <dbReference type="NCBI Taxonomy" id="2320716"/>
    <lineage>
        <taxon>Eukaryota</taxon>
        <taxon>Viridiplantae</taxon>
        <taxon>Streptophyta</taxon>
        <taxon>Embryophyta</taxon>
        <taxon>Tracheophyta</taxon>
        <taxon>Spermatophyta</taxon>
        <taxon>Magnoliopsida</taxon>
        <taxon>Liliopsida</taxon>
        <taxon>Asparagales</taxon>
        <taxon>Orchidaceae</taxon>
        <taxon>Orchidoideae</taxon>
        <taxon>Orchideae</taxon>
        <taxon>Orchidinae</taxon>
        <taxon>Platanthera</taxon>
    </lineage>
</organism>
<gene>
    <name evidence="2" type="ORF">KSP39_PZI002261</name>
</gene>
<dbReference type="EMBL" id="JBBWWQ010000002">
    <property type="protein sequence ID" value="KAK8953876.1"/>
    <property type="molecule type" value="Genomic_DNA"/>
</dbReference>
<evidence type="ECO:0000313" key="3">
    <source>
        <dbReference type="Proteomes" id="UP001418222"/>
    </source>
</evidence>
<dbReference type="AlphaFoldDB" id="A0AAP0GDP2"/>
<evidence type="ECO:0000313" key="2">
    <source>
        <dbReference type="EMBL" id="KAK8953876.1"/>
    </source>
</evidence>
<reference evidence="2 3" key="1">
    <citation type="journal article" date="2022" name="Nat. Plants">
        <title>Genomes of leafy and leafless Platanthera orchids illuminate the evolution of mycoheterotrophy.</title>
        <authorList>
            <person name="Li M.H."/>
            <person name="Liu K.W."/>
            <person name="Li Z."/>
            <person name="Lu H.C."/>
            <person name="Ye Q.L."/>
            <person name="Zhang D."/>
            <person name="Wang J.Y."/>
            <person name="Li Y.F."/>
            <person name="Zhong Z.M."/>
            <person name="Liu X."/>
            <person name="Yu X."/>
            <person name="Liu D.K."/>
            <person name="Tu X.D."/>
            <person name="Liu B."/>
            <person name="Hao Y."/>
            <person name="Liao X.Y."/>
            <person name="Jiang Y.T."/>
            <person name="Sun W.H."/>
            <person name="Chen J."/>
            <person name="Chen Y.Q."/>
            <person name="Ai Y."/>
            <person name="Zhai J.W."/>
            <person name="Wu S.S."/>
            <person name="Zhou Z."/>
            <person name="Hsiao Y.Y."/>
            <person name="Wu W.L."/>
            <person name="Chen Y.Y."/>
            <person name="Lin Y.F."/>
            <person name="Hsu J.L."/>
            <person name="Li C.Y."/>
            <person name="Wang Z.W."/>
            <person name="Zhao X."/>
            <person name="Zhong W.Y."/>
            <person name="Ma X.K."/>
            <person name="Ma L."/>
            <person name="Huang J."/>
            <person name="Chen G.Z."/>
            <person name="Huang M.Z."/>
            <person name="Huang L."/>
            <person name="Peng D.H."/>
            <person name="Luo Y.B."/>
            <person name="Zou S.Q."/>
            <person name="Chen S.P."/>
            <person name="Lan S."/>
            <person name="Tsai W.C."/>
            <person name="Van de Peer Y."/>
            <person name="Liu Z.J."/>
        </authorList>
    </citation>
    <scope>NUCLEOTIDE SEQUENCE [LARGE SCALE GENOMIC DNA]</scope>
    <source>
        <strain evidence="2">Lor287</strain>
    </source>
</reference>
<feature type="compositionally biased region" description="Polar residues" evidence="1">
    <location>
        <begin position="20"/>
        <end position="54"/>
    </location>
</feature>
<protein>
    <submittedName>
        <fullName evidence="2">Uncharacterized protein</fullName>
    </submittedName>
</protein>
<name>A0AAP0GDP2_9ASPA</name>
<dbReference type="Proteomes" id="UP001418222">
    <property type="component" value="Unassembled WGS sequence"/>
</dbReference>